<evidence type="ECO:0000313" key="2">
    <source>
        <dbReference type="EMBL" id="MCM1986704.1"/>
    </source>
</evidence>
<accession>A0A9E4ZGV6</accession>
<dbReference type="Proteomes" id="UP001056766">
    <property type="component" value="Unassembled WGS sequence"/>
</dbReference>
<feature type="domain" description="N-acetyltransferase" evidence="1">
    <location>
        <begin position="4"/>
        <end position="153"/>
    </location>
</feature>
<proteinExistence type="predicted"/>
<keyword evidence="3" id="KW-1185">Reference proteome</keyword>
<reference evidence="2" key="2">
    <citation type="submission" date="2021-04" db="EMBL/GenBank/DDBJ databases">
        <authorList>
            <person name="Dong X."/>
        </authorList>
    </citation>
    <scope>NUCLEOTIDE SEQUENCE</scope>
    <source>
        <strain evidence="2">LLY</strain>
    </source>
</reference>
<dbReference type="Gene3D" id="3.40.630.30">
    <property type="match status" value="1"/>
</dbReference>
<name>A0A9E4ZGV6_9EURY</name>
<gene>
    <name evidence="2" type="ORF">KDK67_06775</name>
</gene>
<dbReference type="SUPFAM" id="SSF55729">
    <property type="entry name" value="Acyl-CoA N-acyltransferases (Nat)"/>
    <property type="match status" value="1"/>
</dbReference>
<dbReference type="PROSITE" id="PS51186">
    <property type="entry name" value="GNAT"/>
    <property type="match status" value="1"/>
</dbReference>
<sequence length="373" mass="43307">MSSAKLRYVEEKDFANIAEFLAEGFQSDSLDVWKNRIYTWWVENPSMDPGIPYGWVVEKNGEIVGFFGNIPVKYQINGSEDIALAGMPFYVKPSMRGITGIQLLHAFAKQKNVKLLLNNSPNEASYGIFKKFGFEDFEIPFDGIEYLYVRDYGKMLDFFIKKSVRSQPKLSILKVLLVPTKLISPFIKLIEDKRAKPKKCNNFICSLCSDCNESFAELWYNNRKENSTTLYRDVETLRWLFFSKAFAGRRHVIKCIDSQNNELVGYFVFDITYKHDVKVMQLKDIYIPKYDEGIIRSVIPFAKNLAKKHDVAAVSFWPINEEMNEILKNKIKIKRSNKIPYLYKFVNTEDKDNEISSQSELLLSIFDPNRGVL</sequence>
<protein>
    <submittedName>
        <fullName evidence="2">GNAT family N-acetyltransferase</fullName>
    </submittedName>
</protein>
<dbReference type="AlphaFoldDB" id="A0A9E4ZGV6"/>
<dbReference type="InterPro" id="IPR016181">
    <property type="entry name" value="Acyl_CoA_acyltransferase"/>
</dbReference>
<dbReference type="InterPro" id="IPR000182">
    <property type="entry name" value="GNAT_dom"/>
</dbReference>
<dbReference type="GO" id="GO:0016747">
    <property type="term" value="F:acyltransferase activity, transferring groups other than amino-acyl groups"/>
    <property type="evidence" value="ECO:0007669"/>
    <property type="project" value="InterPro"/>
</dbReference>
<dbReference type="RefSeq" id="WP_250868060.1">
    <property type="nucleotide sequence ID" value="NZ_JAGSOI010000022.1"/>
</dbReference>
<reference evidence="2" key="1">
    <citation type="journal article" date="2021" name="mSystems">
        <title>Bacteria and Archaea Synergistically Convert Glycine Betaine to Biogenic Methane in the Formosa Cold Seep of the South China Sea.</title>
        <authorList>
            <person name="Li L."/>
            <person name="Zhang W."/>
            <person name="Zhang S."/>
            <person name="Song L."/>
            <person name="Sun Q."/>
            <person name="Zhang H."/>
            <person name="Xiang H."/>
            <person name="Dong X."/>
        </authorList>
    </citation>
    <scope>NUCLEOTIDE SEQUENCE</scope>
    <source>
        <strain evidence="2">LLY</strain>
    </source>
</reference>
<organism evidence="2 3">
    <name type="scientific">Methanococcoides seepicolus</name>
    <dbReference type="NCBI Taxonomy" id="2828780"/>
    <lineage>
        <taxon>Archaea</taxon>
        <taxon>Methanobacteriati</taxon>
        <taxon>Methanobacteriota</taxon>
        <taxon>Stenosarchaea group</taxon>
        <taxon>Methanomicrobia</taxon>
        <taxon>Methanosarcinales</taxon>
        <taxon>Methanosarcinaceae</taxon>
        <taxon>Methanococcoides</taxon>
    </lineage>
</organism>
<evidence type="ECO:0000259" key="1">
    <source>
        <dbReference type="PROSITE" id="PS51186"/>
    </source>
</evidence>
<comment type="caution">
    <text evidence="2">The sequence shown here is derived from an EMBL/GenBank/DDBJ whole genome shotgun (WGS) entry which is preliminary data.</text>
</comment>
<dbReference type="EMBL" id="JAGSOI010000022">
    <property type="protein sequence ID" value="MCM1986704.1"/>
    <property type="molecule type" value="Genomic_DNA"/>
</dbReference>
<evidence type="ECO:0000313" key="3">
    <source>
        <dbReference type="Proteomes" id="UP001056766"/>
    </source>
</evidence>